<comment type="caution">
    <text evidence="1">The sequence shown here is derived from an EMBL/GenBank/DDBJ whole genome shotgun (WGS) entry which is preliminary data.</text>
</comment>
<organism evidence="1 2">
    <name type="scientific">Bauhinia variegata</name>
    <name type="common">Purple orchid tree</name>
    <name type="synonym">Phanera variegata</name>
    <dbReference type="NCBI Taxonomy" id="167791"/>
    <lineage>
        <taxon>Eukaryota</taxon>
        <taxon>Viridiplantae</taxon>
        <taxon>Streptophyta</taxon>
        <taxon>Embryophyta</taxon>
        <taxon>Tracheophyta</taxon>
        <taxon>Spermatophyta</taxon>
        <taxon>Magnoliopsida</taxon>
        <taxon>eudicotyledons</taxon>
        <taxon>Gunneridae</taxon>
        <taxon>Pentapetalae</taxon>
        <taxon>rosids</taxon>
        <taxon>fabids</taxon>
        <taxon>Fabales</taxon>
        <taxon>Fabaceae</taxon>
        <taxon>Cercidoideae</taxon>
        <taxon>Cercideae</taxon>
        <taxon>Bauhiniinae</taxon>
        <taxon>Bauhinia</taxon>
    </lineage>
</organism>
<reference evidence="1 2" key="1">
    <citation type="journal article" date="2022" name="DNA Res.">
        <title>Chromosomal-level genome assembly of the orchid tree Bauhinia variegata (Leguminosae; Cercidoideae) supports the allotetraploid origin hypothesis of Bauhinia.</title>
        <authorList>
            <person name="Zhong Y."/>
            <person name="Chen Y."/>
            <person name="Zheng D."/>
            <person name="Pang J."/>
            <person name="Liu Y."/>
            <person name="Luo S."/>
            <person name="Meng S."/>
            <person name="Qian L."/>
            <person name="Wei D."/>
            <person name="Dai S."/>
            <person name="Zhou R."/>
        </authorList>
    </citation>
    <scope>NUCLEOTIDE SEQUENCE [LARGE SCALE GENOMIC DNA]</scope>
    <source>
        <strain evidence="1">BV-YZ2020</strain>
    </source>
</reference>
<sequence length="92" mass="10543">MHIPSLMFYKSKVCCEHARYTVGHPLISWKSKKKSRVSRSFAEAEHRALDCVTNELLWLKQLCKAFEIPISSVMVFCDNISAIQLASNPILF</sequence>
<evidence type="ECO:0000313" key="2">
    <source>
        <dbReference type="Proteomes" id="UP000828941"/>
    </source>
</evidence>
<dbReference type="Proteomes" id="UP000828941">
    <property type="component" value="Chromosome 5"/>
</dbReference>
<dbReference type="EMBL" id="CM039430">
    <property type="protein sequence ID" value="KAI4345005.1"/>
    <property type="molecule type" value="Genomic_DNA"/>
</dbReference>
<protein>
    <submittedName>
        <fullName evidence="1">Uncharacterized protein</fullName>
    </submittedName>
</protein>
<accession>A0ACB9PEF1</accession>
<proteinExistence type="predicted"/>
<evidence type="ECO:0000313" key="1">
    <source>
        <dbReference type="EMBL" id="KAI4345005.1"/>
    </source>
</evidence>
<name>A0ACB9PEF1_BAUVA</name>
<gene>
    <name evidence="1" type="ORF">L6164_012175</name>
</gene>
<keyword evidence="2" id="KW-1185">Reference proteome</keyword>